<dbReference type="Gene3D" id="1.20.120.520">
    <property type="entry name" value="nmb1532 protein domain like"/>
    <property type="match status" value="1"/>
</dbReference>
<keyword evidence="3" id="KW-1185">Reference proteome</keyword>
<feature type="domain" description="Hemerythrin-like" evidence="1">
    <location>
        <begin position="5"/>
        <end position="133"/>
    </location>
</feature>
<dbReference type="Proteomes" id="UP000613768">
    <property type="component" value="Unassembled WGS sequence"/>
</dbReference>
<evidence type="ECO:0000259" key="1">
    <source>
        <dbReference type="Pfam" id="PF01814"/>
    </source>
</evidence>
<dbReference type="RefSeq" id="WP_192030877.1">
    <property type="nucleotide sequence ID" value="NZ_JACYTR010000052.1"/>
</dbReference>
<evidence type="ECO:0000313" key="2">
    <source>
        <dbReference type="EMBL" id="MBD8527457.1"/>
    </source>
</evidence>
<protein>
    <submittedName>
        <fullName evidence="2">Hemerythrin domain-containing protein</fullName>
    </submittedName>
</protein>
<dbReference type="Pfam" id="PF01814">
    <property type="entry name" value="Hemerythrin"/>
    <property type="match status" value="1"/>
</dbReference>
<organism evidence="2 3">
    <name type="scientific">Pseudomarimonas arenosa</name>
    <dbReference type="NCBI Taxonomy" id="2774145"/>
    <lineage>
        <taxon>Bacteria</taxon>
        <taxon>Pseudomonadati</taxon>
        <taxon>Pseudomonadota</taxon>
        <taxon>Gammaproteobacteria</taxon>
        <taxon>Lysobacterales</taxon>
        <taxon>Lysobacteraceae</taxon>
        <taxon>Pseudomarimonas</taxon>
    </lineage>
</organism>
<proteinExistence type="predicted"/>
<name>A0AAW3ZQR9_9GAMM</name>
<gene>
    <name evidence="2" type="ORF">IFO71_17070</name>
</gene>
<comment type="caution">
    <text evidence="2">The sequence shown here is derived from an EMBL/GenBank/DDBJ whole genome shotgun (WGS) entry which is preliminary data.</text>
</comment>
<dbReference type="EMBL" id="JACYTR010000052">
    <property type="protein sequence ID" value="MBD8527457.1"/>
    <property type="molecule type" value="Genomic_DNA"/>
</dbReference>
<sequence>MDMRQFTEDHRSILALVEQIRCDLDAEPAHSPESLLPRLHRLCSKLSLHLAIEDDFLYPHLMDLRHSPAALLAERFRREVGGLRQELDAFADRFASARDIRREPEEFRCECARLIEALCNRIQREEEDLYPLAGDV</sequence>
<evidence type="ECO:0000313" key="3">
    <source>
        <dbReference type="Proteomes" id="UP000613768"/>
    </source>
</evidence>
<dbReference type="AlphaFoldDB" id="A0AAW3ZQR9"/>
<accession>A0AAW3ZQR9</accession>
<dbReference type="InterPro" id="IPR012312">
    <property type="entry name" value="Hemerythrin-like"/>
</dbReference>
<reference evidence="2 3" key="1">
    <citation type="submission" date="2020-09" db="EMBL/GenBank/DDBJ databases">
        <title>Pseudoxanthomonas sp. CAU 1598 isolated from sand of Yaerae Beach.</title>
        <authorList>
            <person name="Kim W."/>
        </authorList>
    </citation>
    <scope>NUCLEOTIDE SEQUENCE [LARGE SCALE GENOMIC DNA]</scope>
    <source>
        <strain evidence="2 3">CAU 1598</strain>
    </source>
</reference>